<keyword evidence="10" id="KW-1185">Reference proteome</keyword>
<keyword evidence="4" id="KW-0963">Cytoplasm</keyword>
<evidence type="ECO:0000256" key="5">
    <source>
        <dbReference type="ARBA" id="ARBA00022603"/>
    </source>
</evidence>
<evidence type="ECO:0000256" key="1">
    <source>
        <dbReference type="ARBA" id="ARBA00004496"/>
    </source>
</evidence>
<evidence type="ECO:0000256" key="4">
    <source>
        <dbReference type="ARBA" id="ARBA00022490"/>
    </source>
</evidence>
<dbReference type="PANTHER" id="PTHR11579">
    <property type="entry name" value="PROTEIN-L-ISOASPARTATE O-METHYLTRANSFERASE"/>
    <property type="match status" value="1"/>
</dbReference>
<accession>A0A836C2L2</accession>
<evidence type="ECO:0000256" key="7">
    <source>
        <dbReference type="ARBA" id="ARBA00022691"/>
    </source>
</evidence>
<evidence type="ECO:0000313" key="10">
    <source>
        <dbReference type="Proteomes" id="UP000612055"/>
    </source>
</evidence>
<keyword evidence="7" id="KW-0949">S-adenosyl-L-methionine</keyword>
<dbReference type="GO" id="GO:0004719">
    <property type="term" value="F:protein-L-isoaspartate (D-aspartate) O-methyltransferase activity"/>
    <property type="evidence" value="ECO:0007669"/>
    <property type="project" value="UniProtKB-EC"/>
</dbReference>
<evidence type="ECO:0000256" key="2">
    <source>
        <dbReference type="ARBA" id="ARBA00005369"/>
    </source>
</evidence>
<sequence length="275" mass="28219">MHTEAFPFGLGTSEGGGGHKPSAAMAGLVNHLKQRGALRSPEVARIMTSVDRAAFLGMGYTGAVAYEDHPLPIGFGQTISAPHMHATALELLRAHLKPGARVLDVGSGSGYLTACLGLMVQPGGKVLGVEVVAPLADRSVGALRGVVPELMQDGTIRIESGNVLAGLLAAEEPFDAIHVGAAADPLPQELVAKLAPGGRMVVPVGPAGGAQALYVVDKDGPQGHAAKPGRGHGQGWDDLEPYGGEAHAGMAGSWPEGVHVTRLMDVGYVPLVRNR</sequence>
<dbReference type="GO" id="GO:0032259">
    <property type="term" value="P:methylation"/>
    <property type="evidence" value="ECO:0007669"/>
    <property type="project" value="UniProtKB-KW"/>
</dbReference>
<organism evidence="9 10">
    <name type="scientific">Edaphochlamys debaryana</name>
    <dbReference type="NCBI Taxonomy" id="47281"/>
    <lineage>
        <taxon>Eukaryota</taxon>
        <taxon>Viridiplantae</taxon>
        <taxon>Chlorophyta</taxon>
        <taxon>core chlorophytes</taxon>
        <taxon>Chlorophyceae</taxon>
        <taxon>CS clade</taxon>
        <taxon>Chlamydomonadales</taxon>
        <taxon>Chlamydomonadales incertae sedis</taxon>
        <taxon>Edaphochlamys</taxon>
    </lineage>
</organism>
<dbReference type="Proteomes" id="UP000612055">
    <property type="component" value="Unassembled WGS sequence"/>
</dbReference>
<dbReference type="EMBL" id="JAEHOE010000011">
    <property type="protein sequence ID" value="KAG2498146.1"/>
    <property type="molecule type" value="Genomic_DNA"/>
</dbReference>
<dbReference type="CDD" id="cd02440">
    <property type="entry name" value="AdoMet_MTases"/>
    <property type="match status" value="1"/>
</dbReference>
<comment type="subcellular location">
    <subcellularLocation>
        <location evidence="1">Cytoplasm</location>
    </subcellularLocation>
</comment>
<dbReference type="InterPro" id="IPR000682">
    <property type="entry name" value="PCMT"/>
</dbReference>
<keyword evidence="5" id="KW-0489">Methyltransferase</keyword>
<dbReference type="PANTHER" id="PTHR11579:SF0">
    <property type="entry name" value="PROTEIN-L-ISOASPARTATE(D-ASPARTATE) O-METHYLTRANSFERASE"/>
    <property type="match status" value="1"/>
</dbReference>
<comment type="caution">
    <text evidence="9">The sequence shown here is derived from an EMBL/GenBank/DDBJ whole genome shotgun (WGS) entry which is preliminary data.</text>
</comment>
<evidence type="ECO:0000313" key="9">
    <source>
        <dbReference type="EMBL" id="KAG2498146.1"/>
    </source>
</evidence>
<protein>
    <recommendedName>
        <fullName evidence="3">protein-L-isoaspartate(D-aspartate) O-methyltransferase</fullName>
        <ecNumber evidence="3">2.1.1.77</ecNumber>
    </recommendedName>
</protein>
<keyword evidence="6" id="KW-0808">Transferase</keyword>
<reference evidence="9" key="1">
    <citation type="journal article" date="2020" name="bioRxiv">
        <title>Comparative genomics of Chlamydomonas.</title>
        <authorList>
            <person name="Craig R.J."/>
            <person name="Hasan A.R."/>
            <person name="Ness R.W."/>
            <person name="Keightley P.D."/>
        </authorList>
    </citation>
    <scope>NUCLEOTIDE SEQUENCE</scope>
    <source>
        <strain evidence="9">CCAP 11/70</strain>
    </source>
</reference>
<feature type="region of interest" description="Disordered" evidence="8">
    <location>
        <begin position="1"/>
        <end position="22"/>
    </location>
</feature>
<dbReference type="Gene3D" id="3.40.50.150">
    <property type="entry name" value="Vaccinia Virus protein VP39"/>
    <property type="match status" value="1"/>
</dbReference>
<proteinExistence type="inferred from homology"/>
<gene>
    <name evidence="9" type="ORF">HYH03_003904</name>
</gene>
<dbReference type="OrthoDB" id="73890at2759"/>
<dbReference type="InterPro" id="IPR029063">
    <property type="entry name" value="SAM-dependent_MTases_sf"/>
</dbReference>
<evidence type="ECO:0000256" key="3">
    <source>
        <dbReference type="ARBA" id="ARBA00011890"/>
    </source>
</evidence>
<evidence type="ECO:0000256" key="8">
    <source>
        <dbReference type="SAM" id="MobiDB-lite"/>
    </source>
</evidence>
<comment type="similarity">
    <text evidence="2">Belongs to the methyltransferase superfamily. L-isoaspartyl/D-aspartyl protein methyltransferase family.</text>
</comment>
<dbReference type="SUPFAM" id="SSF53335">
    <property type="entry name" value="S-adenosyl-L-methionine-dependent methyltransferases"/>
    <property type="match status" value="1"/>
</dbReference>
<name>A0A836C2L2_9CHLO</name>
<dbReference type="AlphaFoldDB" id="A0A836C2L2"/>
<dbReference type="GO" id="GO:0005737">
    <property type="term" value="C:cytoplasm"/>
    <property type="evidence" value="ECO:0007669"/>
    <property type="project" value="UniProtKB-SubCell"/>
</dbReference>
<dbReference type="Pfam" id="PF01135">
    <property type="entry name" value="PCMT"/>
    <property type="match status" value="1"/>
</dbReference>
<evidence type="ECO:0000256" key="6">
    <source>
        <dbReference type="ARBA" id="ARBA00022679"/>
    </source>
</evidence>
<dbReference type="EC" id="2.1.1.77" evidence="3"/>